<organism evidence="15 16">
    <name type="scientific">Aspergillus carbonarius (strain ITEM 5010)</name>
    <dbReference type="NCBI Taxonomy" id="602072"/>
    <lineage>
        <taxon>Eukaryota</taxon>
        <taxon>Fungi</taxon>
        <taxon>Dikarya</taxon>
        <taxon>Ascomycota</taxon>
        <taxon>Pezizomycotina</taxon>
        <taxon>Eurotiomycetes</taxon>
        <taxon>Eurotiomycetidae</taxon>
        <taxon>Eurotiales</taxon>
        <taxon>Aspergillaceae</taxon>
        <taxon>Aspergillus</taxon>
        <taxon>Aspergillus subgen. Circumdati</taxon>
    </lineage>
</organism>
<evidence type="ECO:0000313" key="16">
    <source>
        <dbReference type="Proteomes" id="UP000188318"/>
    </source>
</evidence>
<dbReference type="SUPFAM" id="SSF56300">
    <property type="entry name" value="Metallo-dependent phosphatases"/>
    <property type="match status" value="1"/>
</dbReference>
<dbReference type="InterPro" id="IPR004843">
    <property type="entry name" value="Calcineurin-like_PHP"/>
</dbReference>
<evidence type="ECO:0000256" key="2">
    <source>
        <dbReference type="ARBA" id="ARBA00001947"/>
    </source>
</evidence>
<feature type="region of interest" description="Disordered" evidence="13">
    <location>
        <begin position="687"/>
        <end position="731"/>
    </location>
</feature>
<dbReference type="InterPro" id="IPR041816">
    <property type="entry name" value="Dbr1_N"/>
</dbReference>
<accession>A0A1R3RXM7</accession>
<dbReference type="AlphaFoldDB" id="A0A1R3RXM7"/>
<dbReference type="PANTHER" id="PTHR12849">
    <property type="entry name" value="RNA LARIAT DEBRANCHING ENZYME"/>
    <property type="match status" value="1"/>
</dbReference>
<evidence type="ECO:0000256" key="6">
    <source>
        <dbReference type="ARBA" id="ARBA00022664"/>
    </source>
</evidence>
<keyword evidence="10" id="KW-0408">Iron</keyword>
<evidence type="ECO:0000256" key="11">
    <source>
        <dbReference type="ARBA" id="ARBA00023211"/>
    </source>
</evidence>
<dbReference type="EMBL" id="KV907495">
    <property type="protein sequence ID" value="OOF99210.1"/>
    <property type="molecule type" value="Genomic_DNA"/>
</dbReference>
<sequence>MEVPTSDSTSIRVALEGCGHGCLHDIYASVEKAAEMKGWDGVDLVIIGGDFQAVRNANDMACMSVPKKYKELGDFHEYYSGQRTAPYLTIFIGGNHEAGNHLFELYYGGWVAPNIYYLGAANVLRCGPLRIAGMSGIWKGYDYRKPHFERLPYNRDDIQSIYHVRELDVRKLLQIRTQVDLGLSHDWPKQVERCGDYETLFRQKRGFREDSMNGKLGNIAAKHVLDRLRPAYWFSAHLHVRFAALIQHGGYVVPEHPAARRQAATASNDINQPPKAPHHFGLDGAVITSLVFGDDEPSGENQPSAGTTVPSLPSNVSAPPSQDASKVGSTEDIQSRPEAEHITHDPLRTEGSADQPMGDVQSRLAAWNNFHVVAAQTEAAENSRFLLEQAENQGLPSLNVRHNLTWRKIETDEDGSSRKITGIERDGILDRQGVKKQKIQHVPEIAKNSDEIDLDLDSDTDEDNSSKALPGMEVPTNDGSDSITPATNVLESSTGNIQTAVRTSGSEVSEDLRNQLPASFARPQPDPYPLNGPLPDAISNTLTRFLALDKCLPNRDFLQLVEFNAISDQGETQIERPYHLHYDKEWLAITRAFANDLHLGDPGAKPPADKGDVVYKPQILEHEKWIEDNVVKPGKMLIPENFCQTAPVYDPAVPITTEDMPMEYTNPQTTQFCELVGIENKFHMSDEEREARMAQGPRPAETRGGNMGRPPRRGGFGFGRNRGGRGRGNRR</sequence>
<keyword evidence="8" id="KW-0378">Hydrolase</keyword>
<comment type="similarity">
    <text evidence="5">Belongs to the lariat debranching enzyme family.</text>
</comment>
<comment type="subcellular location">
    <subcellularLocation>
        <location evidence="4">Nucleus</location>
    </subcellularLocation>
</comment>
<keyword evidence="16" id="KW-1185">Reference proteome</keyword>
<evidence type="ECO:0000256" key="9">
    <source>
        <dbReference type="ARBA" id="ARBA00022833"/>
    </source>
</evidence>
<evidence type="ECO:0000256" key="10">
    <source>
        <dbReference type="ARBA" id="ARBA00023004"/>
    </source>
</evidence>
<protein>
    <recommendedName>
        <fullName evidence="14">Lariat debranching enzyme C-terminal domain-containing protein</fullName>
    </recommendedName>
</protein>
<evidence type="ECO:0000256" key="5">
    <source>
        <dbReference type="ARBA" id="ARBA00006045"/>
    </source>
</evidence>
<dbReference type="InterPro" id="IPR007708">
    <property type="entry name" value="DBR1_C"/>
</dbReference>
<dbReference type="OMA" id="GIDDPLC"/>
<evidence type="ECO:0000313" key="15">
    <source>
        <dbReference type="EMBL" id="OOF99210.1"/>
    </source>
</evidence>
<evidence type="ECO:0000256" key="4">
    <source>
        <dbReference type="ARBA" id="ARBA00004123"/>
    </source>
</evidence>
<dbReference type="InterPro" id="IPR029052">
    <property type="entry name" value="Metallo-depent_PP-like"/>
</dbReference>
<evidence type="ECO:0000256" key="3">
    <source>
        <dbReference type="ARBA" id="ARBA00001954"/>
    </source>
</evidence>
<keyword evidence="6" id="KW-0507">mRNA processing</keyword>
<feature type="region of interest" description="Disordered" evidence="13">
    <location>
        <begin position="447"/>
        <end position="481"/>
    </location>
</feature>
<feature type="compositionally biased region" description="Acidic residues" evidence="13">
    <location>
        <begin position="451"/>
        <end position="463"/>
    </location>
</feature>
<dbReference type="SMART" id="SM01124">
    <property type="entry name" value="DBR1"/>
    <property type="match status" value="1"/>
</dbReference>
<keyword evidence="11" id="KW-0464">Manganese</keyword>
<comment type="cofactor">
    <cofactor evidence="3">
        <name>Fe(2+)</name>
        <dbReference type="ChEBI" id="CHEBI:29033"/>
    </cofactor>
</comment>
<dbReference type="GO" id="GO:0000398">
    <property type="term" value="P:mRNA splicing, via spliceosome"/>
    <property type="evidence" value="ECO:0007669"/>
    <property type="project" value="TreeGrafter"/>
</dbReference>
<dbReference type="GO" id="GO:0008419">
    <property type="term" value="F:RNA lariat debranching enzyme activity"/>
    <property type="evidence" value="ECO:0007669"/>
    <property type="project" value="TreeGrafter"/>
</dbReference>
<evidence type="ECO:0000256" key="1">
    <source>
        <dbReference type="ARBA" id="ARBA00001936"/>
    </source>
</evidence>
<dbReference type="GO" id="GO:0046872">
    <property type="term" value="F:metal ion binding"/>
    <property type="evidence" value="ECO:0007669"/>
    <property type="project" value="UniProtKB-KW"/>
</dbReference>
<evidence type="ECO:0000256" key="13">
    <source>
        <dbReference type="SAM" id="MobiDB-lite"/>
    </source>
</evidence>
<comment type="cofactor">
    <cofactor evidence="1">
        <name>Mn(2+)</name>
        <dbReference type="ChEBI" id="CHEBI:29035"/>
    </cofactor>
</comment>
<evidence type="ECO:0000256" key="7">
    <source>
        <dbReference type="ARBA" id="ARBA00022723"/>
    </source>
</evidence>
<dbReference type="OrthoDB" id="407609at2759"/>
<feature type="compositionally biased region" description="Basic residues" evidence="13">
    <location>
        <begin position="722"/>
        <end position="731"/>
    </location>
</feature>
<evidence type="ECO:0000259" key="14">
    <source>
        <dbReference type="SMART" id="SM01124"/>
    </source>
</evidence>
<proteinExistence type="inferred from homology"/>
<name>A0A1R3RXM7_ASPC5</name>
<evidence type="ECO:0000256" key="8">
    <source>
        <dbReference type="ARBA" id="ARBA00022801"/>
    </source>
</evidence>
<dbReference type="GO" id="GO:0005634">
    <property type="term" value="C:nucleus"/>
    <property type="evidence" value="ECO:0007669"/>
    <property type="project" value="UniProtKB-SubCell"/>
</dbReference>
<dbReference type="Pfam" id="PF00149">
    <property type="entry name" value="Metallophos"/>
    <property type="match status" value="1"/>
</dbReference>
<reference evidence="16" key="1">
    <citation type="journal article" date="2017" name="Genome Biol.">
        <title>Comparative genomics reveals high biological diversity and specific adaptations in the industrially and medically important fungal genus Aspergillus.</title>
        <authorList>
            <person name="de Vries R.P."/>
            <person name="Riley R."/>
            <person name="Wiebenga A."/>
            <person name="Aguilar-Osorio G."/>
            <person name="Amillis S."/>
            <person name="Uchima C.A."/>
            <person name="Anderluh G."/>
            <person name="Asadollahi M."/>
            <person name="Askin M."/>
            <person name="Barry K."/>
            <person name="Battaglia E."/>
            <person name="Bayram O."/>
            <person name="Benocci T."/>
            <person name="Braus-Stromeyer S.A."/>
            <person name="Caldana C."/>
            <person name="Canovas D."/>
            <person name="Cerqueira G.C."/>
            <person name="Chen F."/>
            <person name="Chen W."/>
            <person name="Choi C."/>
            <person name="Clum A."/>
            <person name="Dos Santos R.A."/>
            <person name="Damasio A.R."/>
            <person name="Diallinas G."/>
            <person name="Emri T."/>
            <person name="Fekete E."/>
            <person name="Flipphi M."/>
            <person name="Freyberg S."/>
            <person name="Gallo A."/>
            <person name="Gournas C."/>
            <person name="Habgood R."/>
            <person name="Hainaut M."/>
            <person name="Harispe M.L."/>
            <person name="Henrissat B."/>
            <person name="Hilden K.S."/>
            <person name="Hope R."/>
            <person name="Hossain A."/>
            <person name="Karabika E."/>
            <person name="Karaffa L."/>
            <person name="Karanyi Z."/>
            <person name="Krasevec N."/>
            <person name="Kuo A."/>
            <person name="Kusch H."/>
            <person name="LaButti K."/>
            <person name="Lagendijk E.L."/>
            <person name="Lapidus A."/>
            <person name="Levasseur A."/>
            <person name="Lindquist E."/>
            <person name="Lipzen A."/>
            <person name="Logrieco A.F."/>
            <person name="MacCabe A."/>
            <person name="Maekelae M.R."/>
            <person name="Malavazi I."/>
            <person name="Melin P."/>
            <person name="Meyer V."/>
            <person name="Mielnichuk N."/>
            <person name="Miskei M."/>
            <person name="Molnar A.P."/>
            <person name="Mule G."/>
            <person name="Ngan C.Y."/>
            <person name="Orejas M."/>
            <person name="Orosz E."/>
            <person name="Ouedraogo J.P."/>
            <person name="Overkamp K.M."/>
            <person name="Park H.-S."/>
            <person name="Perrone G."/>
            <person name="Piumi F."/>
            <person name="Punt P.J."/>
            <person name="Ram A.F."/>
            <person name="Ramon A."/>
            <person name="Rauscher S."/>
            <person name="Record E."/>
            <person name="Riano-Pachon D.M."/>
            <person name="Robert V."/>
            <person name="Roehrig J."/>
            <person name="Ruller R."/>
            <person name="Salamov A."/>
            <person name="Salih N.S."/>
            <person name="Samson R.A."/>
            <person name="Sandor E."/>
            <person name="Sanguinetti M."/>
            <person name="Schuetze T."/>
            <person name="Sepcic K."/>
            <person name="Shelest E."/>
            <person name="Sherlock G."/>
            <person name="Sophianopoulou V."/>
            <person name="Squina F.M."/>
            <person name="Sun H."/>
            <person name="Susca A."/>
            <person name="Todd R.B."/>
            <person name="Tsang A."/>
            <person name="Unkles S.E."/>
            <person name="van de Wiele N."/>
            <person name="van Rossen-Uffink D."/>
            <person name="Oliveira J.V."/>
            <person name="Vesth T.C."/>
            <person name="Visser J."/>
            <person name="Yu J.-H."/>
            <person name="Zhou M."/>
            <person name="Andersen M.R."/>
            <person name="Archer D.B."/>
            <person name="Baker S.E."/>
            <person name="Benoit I."/>
            <person name="Brakhage A.A."/>
            <person name="Braus G.H."/>
            <person name="Fischer R."/>
            <person name="Frisvad J.C."/>
            <person name="Goldman G.H."/>
            <person name="Houbraken J."/>
            <person name="Oakley B."/>
            <person name="Pocsi I."/>
            <person name="Scazzocchio C."/>
            <person name="Seiboth B."/>
            <person name="vanKuyk P.A."/>
            <person name="Wortman J."/>
            <person name="Dyer P.S."/>
            <person name="Grigoriev I.V."/>
        </authorList>
    </citation>
    <scope>NUCLEOTIDE SEQUENCE [LARGE SCALE GENOMIC DNA]</scope>
    <source>
        <strain evidence="16">ITEM 5010</strain>
    </source>
</reference>
<feature type="compositionally biased region" description="Polar residues" evidence="13">
    <location>
        <begin position="299"/>
        <end position="332"/>
    </location>
</feature>
<keyword evidence="7" id="KW-0479">Metal-binding</keyword>
<keyword evidence="12" id="KW-0539">Nucleus</keyword>
<feature type="compositionally biased region" description="Basic and acidic residues" evidence="13">
    <location>
        <begin position="333"/>
        <end position="348"/>
    </location>
</feature>
<dbReference type="Pfam" id="PF05011">
    <property type="entry name" value="DBR1"/>
    <property type="match status" value="1"/>
</dbReference>
<keyword evidence="9" id="KW-0862">Zinc</keyword>
<dbReference type="PANTHER" id="PTHR12849:SF0">
    <property type="entry name" value="LARIAT DEBRANCHING ENZYME"/>
    <property type="match status" value="1"/>
</dbReference>
<dbReference type="CDD" id="cd00844">
    <property type="entry name" value="MPP_Dbr1_N"/>
    <property type="match status" value="1"/>
</dbReference>
<dbReference type="STRING" id="602072.A0A1R3RXM7"/>
<gene>
    <name evidence="15" type="ORF">ASPCADRAFT_140911</name>
</gene>
<evidence type="ECO:0000256" key="12">
    <source>
        <dbReference type="ARBA" id="ARBA00023242"/>
    </source>
</evidence>
<dbReference type="Proteomes" id="UP000188318">
    <property type="component" value="Unassembled WGS sequence"/>
</dbReference>
<comment type="cofactor">
    <cofactor evidence="2">
        <name>Zn(2+)</name>
        <dbReference type="ChEBI" id="CHEBI:29105"/>
    </cofactor>
</comment>
<feature type="region of interest" description="Disordered" evidence="13">
    <location>
        <begin position="292"/>
        <end position="357"/>
    </location>
</feature>
<dbReference type="VEuPathDB" id="FungiDB:ASPCADRAFT_140911"/>
<feature type="domain" description="Lariat debranching enzyme C-terminal" evidence="14">
    <location>
        <begin position="534"/>
        <end position="682"/>
    </location>
</feature>